<evidence type="ECO:0000313" key="2">
    <source>
        <dbReference type="Proteomes" id="UP000246278"/>
    </source>
</evidence>
<dbReference type="AlphaFoldDB" id="A0A317TBL4"/>
<protein>
    <submittedName>
        <fullName evidence="1">Uncharacterized protein</fullName>
    </submittedName>
</protein>
<dbReference type="RefSeq" id="WP_110022111.1">
    <property type="nucleotide sequence ID" value="NZ_PDNZ01000001.1"/>
</dbReference>
<reference evidence="2" key="1">
    <citation type="submission" date="2017-10" db="EMBL/GenBank/DDBJ databases">
        <authorList>
            <person name="Gaisin V.A."/>
            <person name="Rysina M.S."/>
            <person name="Grouzdev D.S."/>
        </authorList>
    </citation>
    <scope>NUCLEOTIDE SEQUENCE [LARGE SCALE GENOMIC DNA]</scope>
    <source>
        <strain evidence="2">V1</strain>
    </source>
</reference>
<dbReference type="EMBL" id="PDNZ01000001">
    <property type="protein sequence ID" value="PWW83231.1"/>
    <property type="molecule type" value="Genomic_DNA"/>
</dbReference>
<accession>A0A317TBL4</accession>
<sequence length="233" mass="26930">MAYMVSIICKRFSNESLLAFFLAITVIATAVLQPSDSLGKDNNGYISVRFEKRIRFMPMMPGEIFNNNHHASTYLADEGSFSPDVTWDGTIVEPALTTSNIKRVYDTKKFSRWTHWQDSNRSCLWKITIYDDDDDDDDSDTKWNRVPSIDVAIDVEDDYGRSGRLSHVSDRRSWIKVKVLETRTIPWDDDDDYDDDDEDTTRFCGWAHFSFNISKARRSGEYTGTVHTTLTFL</sequence>
<evidence type="ECO:0000313" key="1">
    <source>
        <dbReference type="EMBL" id="PWW83231.1"/>
    </source>
</evidence>
<dbReference type="OrthoDB" id="597586at2"/>
<organism evidence="1 2">
    <name type="scientific">Prosthecochloris marina</name>
    <dbReference type="NCBI Taxonomy" id="2017681"/>
    <lineage>
        <taxon>Bacteria</taxon>
        <taxon>Pseudomonadati</taxon>
        <taxon>Chlorobiota</taxon>
        <taxon>Chlorobiia</taxon>
        <taxon>Chlorobiales</taxon>
        <taxon>Chlorobiaceae</taxon>
        <taxon>Prosthecochloris</taxon>
    </lineage>
</organism>
<keyword evidence="2" id="KW-1185">Reference proteome</keyword>
<dbReference type="Proteomes" id="UP000246278">
    <property type="component" value="Unassembled WGS sequence"/>
</dbReference>
<gene>
    <name evidence="1" type="ORF">CR164_01335</name>
</gene>
<name>A0A317TBL4_9CHLB</name>
<proteinExistence type="predicted"/>
<comment type="caution">
    <text evidence="1">The sequence shown here is derived from an EMBL/GenBank/DDBJ whole genome shotgun (WGS) entry which is preliminary data.</text>
</comment>